<dbReference type="AlphaFoldDB" id="A0A3L6GD11"/>
<dbReference type="PROSITE" id="PS00629">
    <property type="entry name" value="IMP_1"/>
    <property type="match status" value="1"/>
</dbReference>
<dbReference type="GO" id="GO:0006790">
    <property type="term" value="P:sulfur compound metabolic process"/>
    <property type="evidence" value="ECO:0007669"/>
    <property type="project" value="InterPro"/>
</dbReference>
<dbReference type="InterPro" id="IPR051090">
    <property type="entry name" value="Inositol_monoP_superfamily"/>
</dbReference>
<evidence type="ECO:0000256" key="6">
    <source>
        <dbReference type="ARBA" id="ARBA00022842"/>
    </source>
</evidence>
<feature type="binding site" evidence="10">
    <location>
        <position position="401"/>
    </location>
    <ligand>
        <name>Mg(2+)</name>
        <dbReference type="ChEBI" id="CHEBI:18420"/>
        <label>1</label>
        <note>catalytic</note>
    </ligand>
</feature>
<dbReference type="PROSITE" id="PS00630">
    <property type="entry name" value="IMP_2"/>
    <property type="match status" value="1"/>
</dbReference>
<feature type="binding site" evidence="10">
    <location>
        <position position="187"/>
    </location>
    <ligand>
        <name>Mg(2+)</name>
        <dbReference type="ChEBI" id="CHEBI:18420"/>
        <label>1</label>
        <note>catalytic</note>
    </ligand>
</feature>
<dbReference type="InterPro" id="IPR006239">
    <property type="entry name" value="DPNP"/>
</dbReference>
<comment type="catalytic activity">
    <reaction evidence="8">
        <text>adenosine 3',5'-bisphosphate + H2O = AMP + phosphate</text>
        <dbReference type="Rhea" id="RHEA:10040"/>
        <dbReference type="ChEBI" id="CHEBI:15377"/>
        <dbReference type="ChEBI" id="CHEBI:43474"/>
        <dbReference type="ChEBI" id="CHEBI:58343"/>
        <dbReference type="ChEBI" id="CHEBI:456215"/>
        <dbReference type="EC" id="3.1.3.7"/>
    </reaction>
    <physiologicalReaction direction="left-to-right" evidence="8">
        <dbReference type="Rhea" id="RHEA:10041"/>
    </physiologicalReaction>
</comment>
<dbReference type="EMBL" id="NCVQ01000002">
    <property type="protein sequence ID" value="PWZ46267.1"/>
    <property type="molecule type" value="Genomic_DNA"/>
</dbReference>
<dbReference type="PANTHER" id="PTHR43200:SF6">
    <property type="entry name" value="3'(2'),5'-BISPHOSPHATE NUCLEOTIDASE"/>
    <property type="match status" value="1"/>
</dbReference>
<evidence type="ECO:0000256" key="3">
    <source>
        <dbReference type="ARBA" id="ARBA00012633"/>
    </source>
</evidence>
<gene>
    <name evidence="11" type="ORF">Zm00014a_005636</name>
</gene>
<dbReference type="EMBL" id="NCVQ01000002">
    <property type="protein sequence ID" value="PWZ46268.1"/>
    <property type="molecule type" value="Genomic_DNA"/>
</dbReference>
<dbReference type="GO" id="GO:0046872">
    <property type="term" value="F:metal ion binding"/>
    <property type="evidence" value="ECO:0007669"/>
    <property type="project" value="UniProtKB-KW"/>
</dbReference>
<evidence type="ECO:0000256" key="1">
    <source>
        <dbReference type="ARBA" id="ARBA00001946"/>
    </source>
</evidence>
<dbReference type="EMBL" id="NCVQ01000002">
    <property type="protein sequence ID" value="PWZ46266.1"/>
    <property type="molecule type" value="Genomic_DNA"/>
</dbReference>
<keyword evidence="6 10" id="KW-0460">Magnesium</keyword>
<feature type="non-terminal residue" evidence="11">
    <location>
        <position position="1"/>
    </location>
</feature>
<evidence type="ECO:0000256" key="2">
    <source>
        <dbReference type="ARBA" id="ARBA00009759"/>
    </source>
</evidence>
<comment type="catalytic activity">
    <reaction evidence="9">
        <text>3'-phosphoadenylyl sulfate + H2O = adenosine 5'-phosphosulfate + phosphate</text>
        <dbReference type="Rhea" id="RHEA:77639"/>
        <dbReference type="ChEBI" id="CHEBI:15377"/>
        <dbReference type="ChEBI" id="CHEBI:43474"/>
        <dbReference type="ChEBI" id="CHEBI:58243"/>
        <dbReference type="ChEBI" id="CHEBI:58339"/>
        <dbReference type="EC" id="3.1.3.7"/>
    </reaction>
    <physiologicalReaction direction="left-to-right" evidence="9">
        <dbReference type="Rhea" id="RHEA:77640"/>
    </physiologicalReaction>
</comment>
<accession>A0A3L6GD11</accession>
<sequence>DEYLQYRVRRSALFPYLAGSLPNANAGAGQCTHMAARVGLLPHAILVSSRALPTPRARVPYPLPPVPSYLRHASSSAFRSCRASPRFVAVRAMASGNPYAAELAAAKKAVTLAAKLCQTDDTVQFGFISIPFCFLPRQFNRILCILAFRLRQTKVLLQWLIMVRSQILVGFSLKMDVSSGPFSLVAEEDSDELRKDGAEEILEDITDLVNETIFDDGSYNISFTKEGILSAIDDGKSEGGPSGRHWVLDPIDGTKGFLRGDQYAIALALLDEGKVVLGVLACPNLPLSSINNINGNSSGDKVGALFSATIGCGAEVESLDGSPPQKISVCSIDNPVNASFFESYESAHSMHDLTGSIAEKLGVQAPPVRIDSQAKYGALARGDGAIYLRFPHKGYREKIWDHAAGSIVVTEAGGIVTDAAGNDLDFSKGRFLDLDTGIIATNKELMPSLLKAVQEAIKETNQAASLL</sequence>
<dbReference type="PRINTS" id="PR00377">
    <property type="entry name" value="IMPHPHTASES"/>
</dbReference>
<dbReference type="CDD" id="cd01517">
    <property type="entry name" value="PAP_phosphatase"/>
    <property type="match status" value="1"/>
</dbReference>
<comment type="cofactor">
    <cofactor evidence="1 10">
        <name>Mg(2+)</name>
        <dbReference type="ChEBI" id="CHEBI:18420"/>
    </cofactor>
</comment>
<organism evidence="11">
    <name type="scientific">Zea mays</name>
    <name type="common">Maize</name>
    <dbReference type="NCBI Taxonomy" id="4577"/>
    <lineage>
        <taxon>Eukaryota</taxon>
        <taxon>Viridiplantae</taxon>
        <taxon>Streptophyta</taxon>
        <taxon>Embryophyta</taxon>
        <taxon>Tracheophyta</taxon>
        <taxon>Spermatophyta</taxon>
        <taxon>Magnoliopsida</taxon>
        <taxon>Liliopsida</taxon>
        <taxon>Poales</taxon>
        <taxon>Poaceae</taxon>
        <taxon>PACMAD clade</taxon>
        <taxon>Panicoideae</taxon>
        <taxon>Andropogonodae</taxon>
        <taxon>Andropogoneae</taxon>
        <taxon>Tripsacinae</taxon>
        <taxon>Zea</taxon>
    </lineage>
</organism>
<protein>
    <recommendedName>
        <fullName evidence="3">3'(2'),5'-bisphosphate nucleotidase</fullName>
        <ecNumber evidence="3">3.1.3.7</ecNumber>
    </recommendedName>
</protein>
<keyword evidence="5" id="KW-0378">Hydrolase</keyword>
<comment type="caution">
    <text evidence="11">The sequence shown here is derived from an EMBL/GenBank/DDBJ whole genome shotgun (WGS) entry which is preliminary data.</text>
</comment>
<dbReference type="NCBIfam" id="TIGR01330">
    <property type="entry name" value="bisphos_HAL2"/>
    <property type="match status" value="1"/>
</dbReference>
<evidence type="ECO:0000256" key="10">
    <source>
        <dbReference type="PIRSR" id="PIRSR600760-2"/>
    </source>
</evidence>
<evidence type="ECO:0000313" key="12">
    <source>
        <dbReference type="Proteomes" id="UP000251960"/>
    </source>
</evidence>
<dbReference type="Gene3D" id="3.40.190.80">
    <property type="match status" value="1"/>
</dbReference>
<evidence type="ECO:0000256" key="8">
    <source>
        <dbReference type="ARBA" id="ARBA00044479"/>
    </source>
</evidence>
<dbReference type="ExpressionAtlas" id="A0A3L6GD11">
    <property type="expression patterns" value="baseline and differential"/>
</dbReference>
<keyword evidence="4 10" id="KW-0479">Metal-binding</keyword>
<feature type="binding site" evidence="10">
    <location>
        <position position="252"/>
    </location>
    <ligand>
        <name>Mg(2+)</name>
        <dbReference type="ChEBI" id="CHEBI:18420"/>
        <label>1</label>
        <note>catalytic</note>
    </ligand>
</feature>
<proteinExistence type="inferred from homology"/>
<reference evidence="11 12" key="1">
    <citation type="journal article" date="2018" name="Nat. Genet.">
        <title>Extensive intraspecific gene order and gene structural variations between Mo17 and other maize genomes.</title>
        <authorList>
            <person name="Sun S."/>
            <person name="Zhou Y."/>
            <person name="Chen J."/>
            <person name="Shi J."/>
            <person name="Zhao H."/>
            <person name="Zhao H."/>
            <person name="Song W."/>
            <person name="Zhang M."/>
            <person name="Cui Y."/>
            <person name="Dong X."/>
            <person name="Liu H."/>
            <person name="Ma X."/>
            <person name="Jiao Y."/>
            <person name="Wang B."/>
            <person name="Wei X."/>
            <person name="Stein J.C."/>
            <person name="Glaubitz J.C."/>
            <person name="Lu F."/>
            <person name="Yu G."/>
            <person name="Liang C."/>
            <person name="Fengler K."/>
            <person name="Li B."/>
            <person name="Rafalski A."/>
            <person name="Schnable P.S."/>
            <person name="Ware D.H."/>
            <person name="Buckler E.S."/>
            <person name="Lai J."/>
        </authorList>
    </citation>
    <scope>NUCLEOTIDE SEQUENCE [LARGE SCALE GENOMIC DNA]</scope>
    <source>
        <strain evidence="12">cv. Missouri 17</strain>
        <tissue evidence="11">Seedling</tissue>
    </source>
</reference>
<dbReference type="Pfam" id="PF00459">
    <property type="entry name" value="Inositol_P"/>
    <property type="match status" value="1"/>
</dbReference>
<evidence type="ECO:0000256" key="5">
    <source>
        <dbReference type="ARBA" id="ARBA00022801"/>
    </source>
</evidence>
<dbReference type="Gene3D" id="3.30.540.10">
    <property type="entry name" value="Fructose-1,6-Bisphosphatase, subunit A, domain 1"/>
    <property type="match status" value="1"/>
</dbReference>
<dbReference type="GO" id="GO:0008441">
    <property type="term" value="F:3'(2'),5'-bisphosphate nucleotidase activity"/>
    <property type="evidence" value="ECO:0007669"/>
    <property type="project" value="UniProtKB-EC"/>
</dbReference>
<evidence type="ECO:0000256" key="7">
    <source>
        <dbReference type="ARBA" id="ARBA00044466"/>
    </source>
</evidence>
<dbReference type="InterPro" id="IPR020583">
    <property type="entry name" value="Inositol_monoP_metal-BS"/>
</dbReference>
<dbReference type="FunFam" id="3.40.190.80:FF:000003">
    <property type="entry name" value="PAP-specific phosphatase HAL2-like"/>
    <property type="match status" value="1"/>
</dbReference>
<dbReference type="PANTHER" id="PTHR43200">
    <property type="entry name" value="PHOSPHATASE"/>
    <property type="match status" value="1"/>
</dbReference>
<comment type="similarity">
    <text evidence="2">Belongs to the inositol monophosphatase superfamily.</text>
</comment>
<name>A0A3L6GD11_MAIZE</name>
<dbReference type="InterPro" id="IPR000760">
    <property type="entry name" value="Inositol_monophosphatase-like"/>
</dbReference>
<dbReference type="InterPro" id="IPR020550">
    <property type="entry name" value="Inositol_monophosphatase_CS"/>
</dbReference>
<dbReference type="GO" id="GO:0046854">
    <property type="term" value="P:phosphatidylinositol phosphate biosynthetic process"/>
    <property type="evidence" value="ECO:0007669"/>
    <property type="project" value="InterPro"/>
</dbReference>
<feature type="binding site" evidence="10">
    <location>
        <position position="251"/>
    </location>
    <ligand>
        <name>Mg(2+)</name>
        <dbReference type="ChEBI" id="CHEBI:18420"/>
        <label>1</label>
        <note>catalytic</note>
    </ligand>
</feature>
<feature type="binding site" evidence="10">
    <location>
        <position position="249"/>
    </location>
    <ligand>
        <name>Mg(2+)</name>
        <dbReference type="ChEBI" id="CHEBI:18420"/>
        <label>1</label>
        <note>catalytic</note>
    </ligand>
</feature>
<dbReference type="SUPFAM" id="SSF56655">
    <property type="entry name" value="Carbohydrate phosphatase"/>
    <property type="match status" value="1"/>
</dbReference>
<evidence type="ECO:0000313" key="11">
    <source>
        <dbReference type="EMBL" id="PWZ46268.1"/>
    </source>
</evidence>
<evidence type="ECO:0000256" key="4">
    <source>
        <dbReference type="ARBA" id="ARBA00022723"/>
    </source>
</evidence>
<comment type="catalytic activity">
    <reaction evidence="7">
        <text>adenosine 2',5'-bisphosphate + H2O = AMP + phosphate</text>
        <dbReference type="Rhea" id="RHEA:77643"/>
        <dbReference type="ChEBI" id="CHEBI:15377"/>
        <dbReference type="ChEBI" id="CHEBI:43474"/>
        <dbReference type="ChEBI" id="CHEBI:194156"/>
        <dbReference type="ChEBI" id="CHEBI:456215"/>
        <dbReference type="EC" id="3.1.3.7"/>
    </reaction>
    <physiologicalReaction direction="left-to-right" evidence="7">
        <dbReference type="Rhea" id="RHEA:77644"/>
    </physiologicalReaction>
</comment>
<dbReference type="EC" id="3.1.3.7" evidence="3"/>
<dbReference type="Proteomes" id="UP000251960">
    <property type="component" value="Chromosome 10"/>
</dbReference>
<evidence type="ECO:0000256" key="9">
    <source>
        <dbReference type="ARBA" id="ARBA00044484"/>
    </source>
</evidence>